<dbReference type="EMBL" id="KZ293729">
    <property type="protein sequence ID" value="PBK81470.1"/>
    <property type="molecule type" value="Genomic_DNA"/>
</dbReference>
<proteinExistence type="predicted"/>
<reference evidence="2" key="1">
    <citation type="journal article" date="2017" name="Nat. Ecol. Evol.">
        <title>Genome expansion and lineage-specific genetic innovations in the forest pathogenic fungi Armillaria.</title>
        <authorList>
            <person name="Sipos G."/>
            <person name="Prasanna A.N."/>
            <person name="Walter M.C."/>
            <person name="O'Connor E."/>
            <person name="Balint B."/>
            <person name="Krizsan K."/>
            <person name="Kiss B."/>
            <person name="Hess J."/>
            <person name="Varga T."/>
            <person name="Slot J."/>
            <person name="Riley R."/>
            <person name="Boka B."/>
            <person name="Rigling D."/>
            <person name="Barry K."/>
            <person name="Lee J."/>
            <person name="Mihaltcheva S."/>
            <person name="LaButti K."/>
            <person name="Lipzen A."/>
            <person name="Waldron R."/>
            <person name="Moloney N.M."/>
            <person name="Sperisen C."/>
            <person name="Kredics L."/>
            <person name="Vagvoelgyi C."/>
            <person name="Patrignani A."/>
            <person name="Fitzpatrick D."/>
            <person name="Nagy I."/>
            <person name="Doyle S."/>
            <person name="Anderson J.B."/>
            <person name="Grigoriev I.V."/>
            <person name="Gueldener U."/>
            <person name="Muensterkoetter M."/>
            <person name="Nagy L.G."/>
        </authorList>
    </citation>
    <scope>NUCLEOTIDE SEQUENCE [LARGE SCALE GENOMIC DNA]</scope>
    <source>
        <strain evidence="2">Ar21-2</strain>
    </source>
</reference>
<accession>A0A2H3CHY1</accession>
<evidence type="ECO:0000313" key="2">
    <source>
        <dbReference type="Proteomes" id="UP000217790"/>
    </source>
</evidence>
<dbReference type="OMA" id="CTEYART"/>
<dbReference type="OrthoDB" id="10425125at2759"/>
<sequence>MVLDSLARLEDEQEGECTEYARLFPSQGTSSQDSCQDTDVGLADALANIKATSFGHAYFLAEFLGEVQWYHSAHLIFRSGGTLWSSSAHTMPYQRSLTGRARLTSLLAYATTCVMNGGGIQGALNQWNAERVDIPGTSFTLSCTSGQHFTSKGSSQLSSESVLHSCRR</sequence>
<gene>
    <name evidence="1" type="ORF">ARMGADRAFT_1091208</name>
</gene>
<name>A0A2H3CHY1_ARMGA</name>
<protein>
    <submittedName>
        <fullName evidence="1">Uncharacterized protein</fullName>
    </submittedName>
</protein>
<dbReference type="InParanoid" id="A0A2H3CHY1"/>
<dbReference type="Proteomes" id="UP000217790">
    <property type="component" value="Unassembled WGS sequence"/>
</dbReference>
<evidence type="ECO:0000313" key="1">
    <source>
        <dbReference type="EMBL" id="PBK81470.1"/>
    </source>
</evidence>
<keyword evidence="2" id="KW-1185">Reference proteome</keyword>
<organism evidence="1 2">
    <name type="scientific">Armillaria gallica</name>
    <name type="common">Bulbous honey fungus</name>
    <name type="synonym">Armillaria bulbosa</name>
    <dbReference type="NCBI Taxonomy" id="47427"/>
    <lineage>
        <taxon>Eukaryota</taxon>
        <taxon>Fungi</taxon>
        <taxon>Dikarya</taxon>
        <taxon>Basidiomycota</taxon>
        <taxon>Agaricomycotina</taxon>
        <taxon>Agaricomycetes</taxon>
        <taxon>Agaricomycetidae</taxon>
        <taxon>Agaricales</taxon>
        <taxon>Marasmiineae</taxon>
        <taxon>Physalacriaceae</taxon>
        <taxon>Armillaria</taxon>
    </lineage>
</organism>
<dbReference type="AlphaFoldDB" id="A0A2H3CHY1"/>